<proteinExistence type="predicted"/>
<name>A0A9N9FRN6_9GLOM</name>
<keyword evidence="2" id="KW-1185">Reference proteome</keyword>
<evidence type="ECO:0000313" key="1">
    <source>
        <dbReference type="EMBL" id="CAG8551604.1"/>
    </source>
</evidence>
<accession>A0A9N9FRN6</accession>
<feature type="non-terminal residue" evidence="1">
    <location>
        <position position="84"/>
    </location>
</feature>
<dbReference type="Proteomes" id="UP000789831">
    <property type="component" value="Unassembled WGS sequence"/>
</dbReference>
<dbReference type="AlphaFoldDB" id="A0A9N9FRN6"/>
<organism evidence="1 2">
    <name type="scientific">Ambispora gerdemannii</name>
    <dbReference type="NCBI Taxonomy" id="144530"/>
    <lineage>
        <taxon>Eukaryota</taxon>
        <taxon>Fungi</taxon>
        <taxon>Fungi incertae sedis</taxon>
        <taxon>Mucoromycota</taxon>
        <taxon>Glomeromycotina</taxon>
        <taxon>Glomeromycetes</taxon>
        <taxon>Archaeosporales</taxon>
        <taxon>Ambisporaceae</taxon>
        <taxon>Ambispora</taxon>
    </lineage>
</organism>
<comment type="caution">
    <text evidence="1">The sequence shown here is derived from an EMBL/GenBank/DDBJ whole genome shotgun (WGS) entry which is preliminary data.</text>
</comment>
<reference evidence="1" key="1">
    <citation type="submission" date="2021-06" db="EMBL/GenBank/DDBJ databases">
        <authorList>
            <person name="Kallberg Y."/>
            <person name="Tangrot J."/>
            <person name="Rosling A."/>
        </authorList>
    </citation>
    <scope>NUCLEOTIDE SEQUENCE</scope>
    <source>
        <strain evidence="1">MT106</strain>
    </source>
</reference>
<evidence type="ECO:0000313" key="2">
    <source>
        <dbReference type="Proteomes" id="UP000789831"/>
    </source>
</evidence>
<dbReference type="EMBL" id="CAJVPL010001084">
    <property type="protein sequence ID" value="CAG8551604.1"/>
    <property type="molecule type" value="Genomic_DNA"/>
</dbReference>
<protein>
    <submittedName>
        <fullName evidence="1">10874_t:CDS:1</fullName>
    </submittedName>
</protein>
<gene>
    <name evidence="1" type="ORF">AGERDE_LOCUS6695</name>
</gene>
<sequence>MNNNGQNREQDRHDQNMNLLRFSYSTSDTSTHLNQLFNNNNQQEPNMHQQNIFSSFTEGQKNLLVNKNKGFYGLDDSFVAEIPI</sequence>